<organism evidence="1 2">
    <name type="scientific">Rugosimonospora acidiphila</name>
    <dbReference type="NCBI Taxonomy" id="556531"/>
    <lineage>
        <taxon>Bacteria</taxon>
        <taxon>Bacillati</taxon>
        <taxon>Actinomycetota</taxon>
        <taxon>Actinomycetes</taxon>
        <taxon>Micromonosporales</taxon>
        <taxon>Micromonosporaceae</taxon>
        <taxon>Rugosimonospora</taxon>
    </lineage>
</organism>
<gene>
    <name evidence="1" type="ORF">GCM10023322_33250</name>
</gene>
<dbReference type="InterPro" id="IPR036894">
    <property type="entry name" value="YbaB-like_sf"/>
</dbReference>
<reference evidence="2" key="1">
    <citation type="journal article" date="2019" name="Int. J. Syst. Evol. Microbiol.">
        <title>The Global Catalogue of Microorganisms (GCM) 10K type strain sequencing project: providing services to taxonomists for standard genome sequencing and annotation.</title>
        <authorList>
            <consortium name="The Broad Institute Genomics Platform"/>
            <consortium name="The Broad Institute Genome Sequencing Center for Infectious Disease"/>
            <person name="Wu L."/>
            <person name="Ma J."/>
        </authorList>
    </citation>
    <scope>NUCLEOTIDE SEQUENCE [LARGE SCALE GENOMIC DNA]</scope>
    <source>
        <strain evidence="2">JCM 18304</strain>
    </source>
</reference>
<name>A0ABP9RUA1_9ACTN</name>
<accession>A0ABP9RUA1</accession>
<dbReference type="RefSeq" id="WP_345630536.1">
    <property type="nucleotide sequence ID" value="NZ_BAABJQ010000008.1"/>
</dbReference>
<dbReference type="Proteomes" id="UP001501570">
    <property type="component" value="Unassembled WGS sequence"/>
</dbReference>
<dbReference type="Gene3D" id="3.30.1310.10">
    <property type="entry name" value="Nucleoid-associated protein YbaB-like domain"/>
    <property type="match status" value="1"/>
</dbReference>
<protein>
    <recommendedName>
        <fullName evidence="3">YbaB/EbfC DNA-binding family protein</fullName>
    </recommendedName>
</protein>
<keyword evidence="2" id="KW-1185">Reference proteome</keyword>
<evidence type="ECO:0000313" key="2">
    <source>
        <dbReference type="Proteomes" id="UP001501570"/>
    </source>
</evidence>
<proteinExistence type="predicted"/>
<comment type="caution">
    <text evidence="1">The sequence shown here is derived from an EMBL/GenBank/DDBJ whole genome shotgun (WGS) entry which is preliminary data.</text>
</comment>
<evidence type="ECO:0000313" key="1">
    <source>
        <dbReference type="EMBL" id="GAA5186617.1"/>
    </source>
</evidence>
<evidence type="ECO:0008006" key="3">
    <source>
        <dbReference type="Google" id="ProtNLM"/>
    </source>
</evidence>
<sequence>MAAKFPLFGDEAALDDAGARVDGWLAGIEDRAARARALSGLVAELTATASNADRSITITVDSSGLLSGVTMDDAVRRHSGQWIAQEVLATTRKAVARLADRIGGAVDETVGRDSPEGRAVTALFQARVTGGSDGR</sequence>
<dbReference type="EMBL" id="BAABJQ010000008">
    <property type="protein sequence ID" value="GAA5186617.1"/>
    <property type="molecule type" value="Genomic_DNA"/>
</dbReference>